<dbReference type="InterPro" id="IPR027417">
    <property type="entry name" value="P-loop_NTPase"/>
</dbReference>
<organism evidence="2 3">
    <name type="scientific">Paenibacillus sabinae T27</name>
    <dbReference type="NCBI Taxonomy" id="1268072"/>
    <lineage>
        <taxon>Bacteria</taxon>
        <taxon>Bacillati</taxon>
        <taxon>Bacillota</taxon>
        <taxon>Bacilli</taxon>
        <taxon>Bacillales</taxon>
        <taxon>Paenibacillaceae</taxon>
        <taxon>Paenibacillus</taxon>
    </lineage>
</organism>
<dbReference type="CDD" id="cd00009">
    <property type="entry name" value="AAA"/>
    <property type="match status" value="1"/>
</dbReference>
<dbReference type="InterPro" id="IPR052934">
    <property type="entry name" value="Methyl-DNA_Rec/Restrict_Enz"/>
</dbReference>
<accession>X4ZFR9</accession>
<keyword evidence="3" id="KW-1185">Reference proteome</keyword>
<reference evidence="2 3" key="1">
    <citation type="journal article" date="2014" name="PLoS Genet.">
        <title>Comparative Genomic Analysis of N2-Fixing and Non-N2-Fixing Paenibacillus spp.: Organization, Evolution and Expression of the Nitrogen Fixation Genes.</title>
        <authorList>
            <person name="Xie J.B."/>
            <person name="Du Z."/>
            <person name="Bai L."/>
            <person name="Tian C."/>
            <person name="Zhang Y."/>
            <person name="Xie J.Y."/>
            <person name="Wang T."/>
            <person name="Liu X."/>
            <person name="Chen X."/>
            <person name="Cheng Q."/>
            <person name="Chen S."/>
            <person name="Li J."/>
        </authorList>
    </citation>
    <scope>NUCLEOTIDE SEQUENCE [LARGE SCALE GENOMIC DNA]</scope>
    <source>
        <strain evidence="2 3">T27</strain>
    </source>
</reference>
<dbReference type="AlphaFoldDB" id="X4ZFR9"/>
<dbReference type="PANTHER" id="PTHR37291:SF1">
    <property type="entry name" value="TYPE IV METHYL-DIRECTED RESTRICTION ENZYME ECOKMCRB SUBUNIT"/>
    <property type="match status" value="1"/>
</dbReference>
<feature type="domain" description="AAA+ ATPase" evidence="1">
    <location>
        <begin position="524"/>
        <end position="693"/>
    </location>
</feature>
<dbReference type="STRING" id="1268072.PSAB_03395"/>
<evidence type="ECO:0000313" key="3">
    <source>
        <dbReference type="Proteomes" id="UP000019772"/>
    </source>
</evidence>
<dbReference type="SMART" id="SM00382">
    <property type="entry name" value="AAA"/>
    <property type="match status" value="1"/>
</dbReference>
<sequence length="783" mass="90244">MKGTQWNESETKKIFKAMPGSEALMEYLERRLDTEGLVTESNERLFPKKAQGCMVYKRDTRILLTSAPRKRDNYIHVVLTFGKISAAQLSDRKLKVGSGSGKGQDVKLYSNRDIDIIISLIQETMSGTTIDSSASSDIIDLPDWVEKYLSDSKRQKWNKTLDSARNDFIDNFIELEQLQSGKLALGDFKKQLDIKAKQKTDGINIWGFSGFSGQMFFNQLFNQAEHVGAIDEMTVALLDAITLTEQSNENFEEWSKEKLATFIQQINNIKTRATAKGYSPQKCANTNFAPFFLSFFWGLQNIHEHPIFYKASRGGLEILGYWSQPDDQLSSVEQYGRFLHQTQSLVQEIEEITSERWDMQQLEHFLYYIQEEFTEDEESNDISSAPVVQPQPLSDEITDLLKRFGYSVSQVSSLTEWEPTVGQIPENVVIWKYDCTRRQDLNSFVFLWEKNPDVFHAQIHDENEEGKTRFLLEIEESQPSDFLIRFEQYLSSAISTVAYTLDDAQKETYLNQELLQEWLDLLTDRRQIIFYGPPGTGKTFVAQRLAKVLAQQEQRIRLVQFHPSYTYEEFIEGLRPEVISQSGGPSQLNVTVKSGIFVELCREAARSENRDRPYILIIDEINRANTAKVFGELLFALEYRGASIELPYSRKRFSIPENVYVIGTMNTTDRSLAQIDLALRRRFQFIQFSAKVTEQVLSRFLAQHAPEMQGVAQLLKDVNATIGSSDLAIGHSYFMKPELKLASLEKIWKYQIIPYLEEVFIMEPERINDYKLESLLAKSEYFV</sequence>
<dbReference type="eggNOG" id="COG1401">
    <property type="taxonomic scope" value="Bacteria"/>
</dbReference>
<dbReference type="EMBL" id="CP004078">
    <property type="protein sequence ID" value="AHV95615.1"/>
    <property type="molecule type" value="Genomic_DNA"/>
</dbReference>
<dbReference type="InterPro" id="IPR003593">
    <property type="entry name" value="AAA+_ATPase"/>
</dbReference>
<name>X4ZFR9_9BACL</name>
<dbReference type="RefSeq" id="WP_025333204.1">
    <property type="nucleotide sequence ID" value="NZ_CP004078.1"/>
</dbReference>
<dbReference type="KEGG" id="psab:PSAB_03395"/>
<dbReference type="GO" id="GO:0016887">
    <property type="term" value="F:ATP hydrolysis activity"/>
    <property type="evidence" value="ECO:0007669"/>
    <property type="project" value="InterPro"/>
</dbReference>
<evidence type="ECO:0000313" key="2">
    <source>
        <dbReference type="EMBL" id="AHV95615.1"/>
    </source>
</evidence>
<gene>
    <name evidence="2" type="ORF">PSAB_03395</name>
</gene>
<evidence type="ECO:0000259" key="1">
    <source>
        <dbReference type="SMART" id="SM00382"/>
    </source>
</evidence>
<dbReference type="Gene3D" id="3.40.50.300">
    <property type="entry name" value="P-loop containing nucleotide triphosphate hydrolases"/>
    <property type="match status" value="1"/>
</dbReference>
<dbReference type="PANTHER" id="PTHR37291">
    <property type="entry name" value="5-METHYLCYTOSINE-SPECIFIC RESTRICTION ENZYME B"/>
    <property type="match status" value="1"/>
</dbReference>
<proteinExistence type="predicted"/>
<dbReference type="Pfam" id="PF07728">
    <property type="entry name" value="AAA_5"/>
    <property type="match status" value="1"/>
</dbReference>
<dbReference type="GO" id="GO:0005524">
    <property type="term" value="F:ATP binding"/>
    <property type="evidence" value="ECO:0007669"/>
    <property type="project" value="InterPro"/>
</dbReference>
<dbReference type="HOGENOM" id="CLU_419590_0_0_9"/>
<dbReference type="Proteomes" id="UP000019772">
    <property type="component" value="Chromosome"/>
</dbReference>
<protein>
    <submittedName>
        <fullName evidence="2">ATPase</fullName>
    </submittedName>
</protein>
<dbReference type="PATRIC" id="fig|1268072.3.peg.703"/>
<dbReference type="SUPFAM" id="SSF52540">
    <property type="entry name" value="P-loop containing nucleoside triphosphate hydrolases"/>
    <property type="match status" value="1"/>
</dbReference>
<dbReference type="OrthoDB" id="9781481at2"/>
<dbReference type="InterPro" id="IPR011704">
    <property type="entry name" value="ATPase_dyneun-rel_AAA"/>
</dbReference>